<evidence type="ECO:0000256" key="1">
    <source>
        <dbReference type="ARBA" id="ARBA00034127"/>
    </source>
</evidence>
<organism evidence="2 3">
    <name type="scientific">Absidia repens</name>
    <dbReference type="NCBI Taxonomy" id="90262"/>
    <lineage>
        <taxon>Eukaryota</taxon>
        <taxon>Fungi</taxon>
        <taxon>Fungi incertae sedis</taxon>
        <taxon>Mucoromycota</taxon>
        <taxon>Mucoromycotina</taxon>
        <taxon>Mucoromycetes</taxon>
        <taxon>Mucorales</taxon>
        <taxon>Cunninghamellaceae</taxon>
        <taxon>Absidia</taxon>
    </lineage>
</organism>
<comment type="similarity">
    <text evidence="1">Belongs to the TMA16 family.</text>
</comment>
<dbReference type="EMBL" id="MCGE01000008">
    <property type="protein sequence ID" value="ORZ18991.1"/>
    <property type="molecule type" value="Genomic_DNA"/>
</dbReference>
<dbReference type="PANTHER" id="PTHR13349:SF2">
    <property type="entry name" value="TRANSLATION MACHINERY-ASSOCIATED PROTEIN 16"/>
    <property type="match status" value="1"/>
</dbReference>
<dbReference type="STRING" id="90262.A0A1X2IMJ6"/>
<evidence type="ECO:0000313" key="2">
    <source>
        <dbReference type="EMBL" id="ORZ18991.1"/>
    </source>
</evidence>
<gene>
    <name evidence="2" type="ORF">BCR42DRAFT_411995</name>
</gene>
<reference evidence="2 3" key="1">
    <citation type="submission" date="2016-07" db="EMBL/GenBank/DDBJ databases">
        <title>Pervasive Adenine N6-methylation of Active Genes in Fungi.</title>
        <authorList>
            <consortium name="DOE Joint Genome Institute"/>
            <person name="Mondo S.J."/>
            <person name="Dannebaum R.O."/>
            <person name="Kuo R.C."/>
            <person name="Labutti K."/>
            <person name="Haridas S."/>
            <person name="Kuo A."/>
            <person name="Salamov A."/>
            <person name="Ahrendt S.R."/>
            <person name="Lipzen A."/>
            <person name="Sullivan W."/>
            <person name="Andreopoulos W.B."/>
            <person name="Clum A."/>
            <person name="Lindquist E."/>
            <person name="Daum C."/>
            <person name="Ramamoorthy G.K."/>
            <person name="Gryganskyi A."/>
            <person name="Culley D."/>
            <person name="Magnuson J.K."/>
            <person name="James T.Y."/>
            <person name="O'Malley M.A."/>
            <person name="Stajich J.E."/>
            <person name="Spatafora J.W."/>
            <person name="Visel A."/>
            <person name="Grigoriev I.V."/>
        </authorList>
    </citation>
    <scope>NUCLEOTIDE SEQUENCE [LARGE SCALE GENOMIC DNA]</scope>
    <source>
        <strain evidence="2 3">NRRL 1336</strain>
    </source>
</reference>
<dbReference type="InterPro" id="IPR021346">
    <property type="entry name" value="Tma16"/>
</dbReference>
<keyword evidence="3" id="KW-1185">Reference proteome</keyword>
<evidence type="ECO:0008006" key="4">
    <source>
        <dbReference type="Google" id="ProtNLM"/>
    </source>
</evidence>
<dbReference type="InterPro" id="IPR038356">
    <property type="entry name" value="Tma16_sf"/>
</dbReference>
<name>A0A1X2IMJ6_9FUNG</name>
<dbReference type="Gene3D" id="1.20.1440.170">
    <property type="entry name" value="Translation machinery-associated protein 16-like"/>
    <property type="match status" value="1"/>
</dbReference>
<dbReference type="Pfam" id="PF11176">
    <property type="entry name" value="Tma16"/>
    <property type="match status" value="1"/>
</dbReference>
<proteinExistence type="inferred from homology"/>
<dbReference type="PANTHER" id="PTHR13349">
    <property type="entry name" value="TRANSLATION MACHINERY-ASSOCIATED PROTEIN 16"/>
    <property type="match status" value="1"/>
</dbReference>
<dbReference type="AlphaFoldDB" id="A0A1X2IMJ6"/>
<dbReference type="Proteomes" id="UP000193560">
    <property type="component" value="Unassembled WGS sequence"/>
</dbReference>
<dbReference type="OrthoDB" id="270284at2759"/>
<accession>A0A1X2IMJ6</accession>
<evidence type="ECO:0000313" key="3">
    <source>
        <dbReference type="Proteomes" id="UP000193560"/>
    </source>
</evidence>
<protein>
    <recommendedName>
        <fullName evidence="4">Translation machinery-associated protein 16</fullName>
    </recommendedName>
</protein>
<dbReference type="GO" id="GO:0005634">
    <property type="term" value="C:nucleus"/>
    <property type="evidence" value="ECO:0007669"/>
    <property type="project" value="TreeGrafter"/>
</dbReference>
<comment type="caution">
    <text evidence="2">The sequence shown here is derived from an EMBL/GenBank/DDBJ whole genome shotgun (WGS) entry which is preliminary data.</text>
</comment>
<sequence length="201" mass="23535">MPNNKRHTLKTVKKREELHPYSRKAQQLSRIIMRKDKLTTTRGATTTKDLLAQRWMWFRFALDESLPCTTKADMHDMIEMYLERNDDELKRLQQERVTTKRPKTSREHMIEAAIASDKDEYKSGMELPDLTNGKAVKLLRAWEGDTNGMNLIKTIRLHKPVVKEVKQQDMMVDGDRQNKTKDVDMLALESKKGDDVMMDTK</sequence>